<evidence type="ECO:0000256" key="1">
    <source>
        <dbReference type="SAM" id="MobiDB-lite"/>
    </source>
</evidence>
<dbReference type="Proteomes" id="UP000193090">
    <property type="component" value="Unassembled WGS sequence"/>
</dbReference>
<dbReference type="InterPro" id="IPR008613">
    <property type="entry name" value="Excalibur_Ca-bd_domain"/>
</dbReference>
<evidence type="ECO:0000259" key="3">
    <source>
        <dbReference type="SMART" id="SM00894"/>
    </source>
</evidence>
<protein>
    <recommendedName>
        <fullName evidence="3">Excalibur calcium-binding domain-containing protein</fullName>
    </recommendedName>
</protein>
<feature type="signal peptide" evidence="2">
    <location>
        <begin position="1"/>
        <end position="24"/>
    </location>
</feature>
<dbReference type="AlphaFoldDB" id="A0A1X2EII6"/>
<proteinExistence type="predicted"/>
<reference evidence="4 5" key="1">
    <citation type="submission" date="2016-01" db="EMBL/GenBank/DDBJ databases">
        <title>The new phylogeny of the genus Mycobacterium.</title>
        <authorList>
            <person name="Tarcisio F."/>
            <person name="Conor M."/>
            <person name="Antonella G."/>
            <person name="Elisabetta G."/>
            <person name="Giulia F.S."/>
            <person name="Sara T."/>
            <person name="Anna F."/>
            <person name="Clotilde B."/>
            <person name="Roberto B."/>
            <person name="Veronica D.S."/>
            <person name="Fabio R."/>
            <person name="Monica P."/>
            <person name="Olivier J."/>
            <person name="Enrico T."/>
            <person name="Nicola S."/>
        </authorList>
    </citation>
    <scope>NUCLEOTIDE SEQUENCE [LARGE SCALE GENOMIC DNA]</scope>
    <source>
        <strain evidence="4 5">DSM 44153</strain>
    </source>
</reference>
<comment type="caution">
    <text evidence="4">The sequence shown here is derived from an EMBL/GenBank/DDBJ whole genome shotgun (WGS) entry which is preliminary data.</text>
</comment>
<name>A0A1X2EII6_9MYCO</name>
<dbReference type="STRING" id="1798.AWC30_11875"/>
<keyword evidence="5" id="KW-1185">Reference proteome</keyword>
<evidence type="ECO:0000313" key="4">
    <source>
        <dbReference type="EMBL" id="ORX03208.1"/>
    </source>
</evidence>
<keyword evidence="2" id="KW-0732">Signal</keyword>
<evidence type="ECO:0000256" key="2">
    <source>
        <dbReference type="SAM" id="SignalP"/>
    </source>
</evidence>
<feature type="region of interest" description="Disordered" evidence="1">
    <location>
        <begin position="38"/>
        <end position="59"/>
    </location>
</feature>
<feature type="chain" id="PRO_5011987329" description="Excalibur calcium-binding domain-containing protein" evidence="2">
    <location>
        <begin position="25"/>
        <end position="65"/>
    </location>
</feature>
<dbReference type="OrthoDB" id="4337778at2"/>
<feature type="domain" description="Excalibur calcium-binding" evidence="3">
    <location>
        <begin position="28"/>
        <end position="64"/>
    </location>
</feature>
<dbReference type="RefSeq" id="WP_085110400.1">
    <property type="nucleotide sequence ID" value="NZ_JACKSN010000200.1"/>
</dbReference>
<dbReference type="SMART" id="SM00894">
    <property type="entry name" value="Excalibur"/>
    <property type="match status" value="1"/>
</dbReference>
<dbReference type="EMBL" id="LQPZ01000029">
    <property type="protein sequence ID" value="ORX03208.1"/>
    <property type="molecule type" value="Genomic_DNA"/>
</dbReference>
<accession>A0A1X2EII6</accession>
<organism evidence="4 5">
    <name type="scientific">Mycolicibacillus trivialis</name>
    <dbReference type="NCBI Taxonomy" id="1798"/>
    <lineage>
        <taxon>Bacteria</taxon>
        <taxon>Bacillati</taxon>
        <taxon>Actinomycetota</taxon>
        <taxon>Actinomycetes</taxon>
        <taxon>Mycobacteriales</taxon>
        <taxon>Mycobacteriaceae</taxon>
        <taxon>Mycolicibacillus</taxon>
    </lineage>
</organism>
<evidence type="ECO:0000313" key="5">
    <source>
        <dbReference type="Proteomes" id="UP000193090"/>
    </source>
</evidence>
<gene>
    <name evidence="4" type="ORF">AWC30_11875</name>
</gene>
<sequence>MFRASFFAACLVVAGLGLAPSAAAAGPPYANCKEAHADGASNMTPDHPGYRSGLDRDGDGIACER</sequence>
<dbReference type="Pfam" id="PF05901">
    <property type="entry name" value="Excalibur"/>
    <property type="match status" value="1"/>
</dbReference>